<proteinExistence type="inferred from homology"/>
<dbReference type="SUPFAM" id="SSF47699">
    <property type="entry name" value="Bifunctional inhibitor/lipid-transfer protein/seed storage 2S albumin"/>
    <property type="match status" value="1"/>
</dbReference>
<evidence type="ECO:0000256" key="3">
    <source>
        <dbReference type="ARBA" id="ARBA00022475"/>
    </source>
</evidence>
<dbReference type="InterPro" id="IPR043325">
    <property type="entry name" value="LTSS"/>
</dbReference>
<keyword evidence="8" id="KW-0449">Lipoprotein</keyword>
<reference evidence="11 12" key="1">
    <citation type="submission" date="2024-03" db="EMBL/GenBank/DDBJ databases">
        <authorList>
            <person name="Gkanogiannis A."/>
            <person name="Becerra Lopez-Lavalle L."/>
        </authorList>
    </citation>
    <scope>NUCLEOTIDE SEQUENCE [LARGE SCALE GENOMIC DNA]</scope>
</reference>
<dbReference type="CDD" id="cd00010">
    <property type="entry name" value="AAI_LTSS"/>
    <property type="match status" value="1"/>
</dbReference>
<evidence type="ECO:0000256" key="8">
    <source>
        <dbReference type="ARBA" id="ARBA00023288"/>
    </source>
</evidence>
<evidence type="ECO:0000256" key="9">
    <source>
        <dbReference type="SAM" id="SignalP"/>
    </source>
</evidence>
<evidence type="ECO:0000313" key="12">
    <source>
        <dbReference type="Proteomes" id="UP001642487"/>
    </source>
</evidence>
<evidence type="ECO:0000256" key="7">
    <source>
        <dbReference type="ARBA" id="ARBA00023180"/>
    </source>
</evidence>
<evidence type="ECO:0000256" key="2">
    <source>
        <dbReference type="ARBA" id="ARBA00009748"/>
    </source>
</evidence>
<feature type="domain" description="Bifunctional inhibitor/plant lipid transfer protein/seed storage helical" evidence="10">
    <location>
        <begin position="12"/>
        <end position="105"/>
    </location>
</feature>
<evidence type="ECO:0000256" key="6">
    <source>
        <dbReference type="ARBA" id="ARBA00023157"/>
    </source>
</evidence>
<evidence type="ECO:0000256" key="5">
    <source>
        <dbReference type="ARBA" id="ARBA00022729"/>
    </source>
</evidence>
<organism evidence="11 12">
    <name type="scientific">Citrullus colocynthis</name>
    <name type="common">colocynth</name>
    <dbReference type="NCBI Taxonomy" id="252529"/>
    <lineage>
        <taxon>Eukaryota</taxon>
        <taxon>Viridiplantae</taxon>
        <taxon>Streptophyta</taxon>
        <taxon>Embryophyta</taxon>
        <taxon>Tracheophyta</taxon>
        <taxon>Spermatophyta</taxon>
        <taxon>Magnoliopsida</taxon>
        <taxon>eudicotyledons</taxon>
        <taxon>Gunneridae</taxon>
        <taxon>Pentapetalae</taxon>
        <taxon>rosids</taxon>
        <taxon>fabids</taxon>
        <taxon>Cucurbitales</taxon>
        <taxon>Cucurbitaceae</taxon>
        <taxon>Benincaseae</taxon>
        <taxon>Citrullus</taxon>
    </lineage>
</organism>
<dbReference type="PANTHER" id="PTHR33044">
    <property type="entry name" value="BIFUNCTIONAL INHIBITOR/LIPID-TRANSFER PROTEIN/SEED STORAGE 2S ALBUMIN SUPERFAMILY PROTEIN-RELATED"/>
    <property type="match status" value="1"/>
</dbReference>
<accession>A0ABP0YFU3</accession>
<dbReference type="Proteomes" id="UP001642487">
    <property type="component" value="Chromosome 3"/>
</dbReference>
<dbReference type="EMBL" id="OZ021737">
    <property type="protein sequence ID" value="CAK9317858.1"/>
    <property type="molecule type" value="Genomic_DNA"/>
</dbReference>
<feature type="chain" id="PRO_5046138303" description="Bifunctional inhibitor/plant lipid transfer protein/seed storage helical domain-containing protein" evidence="9">
    <location>
        <begin position="23"/>
        <end position="139"/>
    </location>
</feature>
<keyword evidence="4" id="KW-0336">GPI-anchor</keyword>
<dbReference type="PRINTS" id="PR00382">
    <property type="entry name" value="LIPIDTRNSFER"/>
</dbReference>
<evidence type="ECO:0000313" key="11">
    <source>
        <dbReference type="EMBL" id="CAK9317858.1"/>
    </source>
</evidence>
<keyword evidence="6" id="KW-1015">Disulfide bond</keyword>
<feature type="signal peptide" evidence="9">
    <location>
        <begin position="1"/>
        <end position="22"/>
    </location>
</feature>
<keyword evidence="7" id="KW-0325">Glycoprotein</keyword>
<sequence length="139" mass="14763">MERSAMAAMAVVLVLASGATMGIRQNQDTSCVNRLVPCLNYLNGTRNPPESCCNPLRSIIDSNPHCLCGLISREGSNRAEAAGIDINQAELLPARCGQHVNPLSCLTPNNAGLPSMSSTLQVITLAISTMVIMSSILYF</sequence>
<keyword evidence="4" id="KW-0472">Membrane</keyword>
<comment type="similarity">
    <text evidence="2">Belongs to the plant LTP family.</text>
</comment>
<keyword evidence="5 9" id="KW-0732">Signal</keyword>
<evidence type="ECO:0000259" key="10">
    <source>
        <dbReference type="Pfam" id="PF14368"/>
    </source>
</evidence>
<keyword evidence="12" id="KW-1185">Reference proteome</keyword>
<protein>
    <recommendedName>
        <fullName evidence="10">Bifunctional inhibitor/plant lipid transfer protein/seed storage helical domain-containing protein</fullName>
    </recommendedName>
</protein>
<dbReference type="Pfam" id="PF14368">
    <property type="entry name" value="LTP_2"/>
    <property type="match status" value="1"/>
</dbReference>
<evidence type="ECO:0000256" key="4">
    <source>
        <dbReference type="ARBA" id="ARBA00022622"/>
    </source>
</evidence>
<comment type="subcellular location">
    <subcellularLocation>
        <location evidence="1">Cell membrane</location>
        <topology evidence="1">Lipid-anchor</topology>
        <topology evidence="1">GPI-anchor</topology>
    </subcellularLocation>
</comment>
<dbReference type="Gene3D" id="1.10.110.10">
    <property type="entry name" value="Plant lipid-transfer and hydrophobic proteins"/>
    <property type="match status" value="1"/>
</dbReference>
<keyword evidence="3" id="KW-1003">Cell membrane</keyword>
<dbReference type="InterPro" id="IPR000528">
    <property type="entry name" value="Plant_nsLTP"/>
</dbReference>
<dbReference type="InterPro" id="IPR016140">
    <property type="entry name" value="Bifunc_inhib/LTP/seed_store"/>
</dbReference>
<evidence type="ECO:0000256" key="1">
    <source>
        <dbReference type="ARBA" id="ARBA00004609"/>
    </source>
</evidence>
<name>A0ABP0YFU3_9ROSI</name>
<gene>
    <name evidence="11" type="ORF">CITCOLO1_LOCUS9808</name>
</gene>
<dbReference type="InterPro" id="IPR036312">
    <property type="entry name" value="Bifun_inhib/LTP/seed_sf"/>
</dbReference>